<dbReference type="Gene3D" id="2.70.40.10">
    <property type="match status" value="1"/>
</dbReference>
<dbReference type="InterPro" id="IPR036157">
    <property type="entry name" value="dUTPase-like_sf"/>
</dbReference>
<dbReference type="InterPro" id="IPR029054">
    <property type="entry name" value="dUTPase-like"/>
</dbReference>
<proteinExistence type="predicted"/>
<reference evidence="4" key="1">
    <citation type="submission" date="2023-04" db="EMBL/GenBank/DDBJ databases">
        <title>Characterization and genome study of newly isolated Alicyclobacillus-specific phaga.</title>
        <authorList>
            <person name="Shymialevich D."/>
            <person name="Wojcicki M."/>
            <person name="Srednicka P."/>
            <person name="Swider O."/>
        </authorList>
    </citation>
    <scope>NUCLEOTIDE SEQUENCE</scope>
</reference>
<dbReference type="Pfam" id="PF00692">
    <property type="entry name" value="dUTPase"/>
    <property type="match status" value="1"/>
</dbReference>
<keyword evidence="1" id="KW-0378">Hydrolase</keyword>
<dbReference type="InterPro" id="IPR033704">
    <property type="entry name" value="dUTPase_trimeric"/>
</dbReference>
<protein>
    <recommendedName>
        <fullName evidence="3">dUTPase-like domain-containing protein</fullName>
    </recommendedName>
</protein>
<accession>A0AAT9V7P9</accession>
<organism evidence="4">
    <name type="scientific">Alicyclobacillus phage KKP_3916</name>
    <dbReference type="NCBI Taxonomy" id="3040651"/>
    <lineage>
        <taxon>Viruses</taxon>
        <taxon>Duplodnaviria</taxon>
        <taxon>Heunggongvirae</taxon>
        <taxon>Uroviricota</taxon>
        <taxon>Caudoviricetes</taxon>
    </lineage>
</organism>
<gene>
    <name evidence="4" type="ORF">QB910_000071</name>
</gene>
<evidence type="ECO:0000259" key="3">
    <source>
        <dbReference type="Pfam" id="PF00692"/>
    </source>
</evidence>
<dbReference type="GO" id="GO:0016787">
    <property type="term" value="F:hydrolase activity"/>
    <property type="evidence" value="ECO:0007669"/>
    <property type="project" value="UniProtKB-KW"/>
</dbReference>
<sequence>MDGIIKGYVGDDGFSFTGSQSNWLEASKPLHVRSVIEPASNVYIHRKKRNSNLVEMNQRKFYKVGESVVIKQYKVNGIIVGLNIQPKKDIYKAIVKYPPFKKGDQLITSEFDLWEIDKVYDSDTNMELYSPNEHTEKRYKRKRNKKSNQKSKGKKSSDNPLLIKVKYFDKDTYFSNGVNGIEFIEQGDWIDLRSAENHIYTEGSFIKVRLGVAMELPEGYEAHVVPRGSSFKNYGTIQVNSPGIVDESYKGDNDEWFIPLFALREGKINKGDRVCQFRIVPKMPRNIKFKAISRLDNPDRSAFGSTGRN</sequence>
<feature type="region of interest" description="Disordered" evidence="2">
    <location>
        <begin position="131"/>
        <end position="157"/>
    </location>
</feature>
<feature type="domain" description="dUTPase-like" evidence="3">
    <location>
        <begin position="191"/>
        <end position="300"/>
    </location>
</feature>
<dbReference type="SUPFAM" id="SSF51283">
    <property type="entry name" value="dUTPase-like"/>
    <property type="match status" value="1"/>
</dbReference>
<evidence type="ECO:0000256" key="1">
    <source>
        <dbReference type="ARBA" id="ARBA00022801"/>
    </source>
</evidence>
<dbReference type="CDD" id="cd07557">
    <property type="entry name" value="trimeric_dUTPase"/>
    <property type="match status" value="1"/>
</dbReference>
<evidence type="ECO:0000256" key="2">
    <source>
        <dbReference type="SAM" id="MobiDB-lite"/>
    </source>
</evidence>
<name>A0AAT9V7P9_9CAUD</name>
<feature type="compositionally biased region" description="Basic residues" evidence="2">
    <location>
        <begin position="137"/>
        <end position="154"/>
    </location>
</feature>
<evidence type="ECO:0000313" key="4">
    <source>
        <dbReference type="EMBL" id="WJJ55315.1"/>
    </source>
</evidence>
<dbReference type="EMBL" id="OQ846916">
    <property type="protein sequence ID" value="WJJ55315.1"/>
    <property type="molecule type" value="Genomic_DNA"/>
</dbReference>